<feature type="domain" description="DUF8054" evidence="2">
    <location>
        <begin position="234"/>
        <end position="274"/>
    </location>
</feature>
<reference evidence="4 5" key="1">
    <citation type="journal article" date="2019" name="Int. J. Syst. Evol. Microbiol.">
        <title>The Global Catalogue of Microorganisms (GCM) 10K type strain sequencing project: providing services to taxonomists for standard genome sequencing and annotation.</title>
        <authorList>
            <consortium name="The Broad Institute Genomics Platform"/>
            <consortium name="The Broad Institute Genome Sequencing Center for Infectious Disease"/>
            <person name="Wu L."/>
            <person name="Ma J."/>
        </authorList>
    </citation>
    <scope>NUCLEOTIDE SEQUENCE [LARGE SCALE GENOMIC DNA]</scope>
    <source>
        <strain evidence="4 5">DSM 26526</strain>
    </source>
</reference>
<dbReference type="InterPro" id="IPR058675">
    <property type="entry name" value="DUF8054_C"/>
</dbReference>
<dbReference type="Pfam" id="PF26236">
    <property type="entry name" value="DUF8054_N"/>
    <property type="match status" value="1"/>
</dbReference>
<feature type="domain" description="DUF8054" evidence="1">
    <location>
        <begin position="12"/>
        <end position="92"/>
    </location>
</feature>
<proteinExistence type="predicted"/>
<sequence length="277" mass="29331">MNWLRHRDSTVLDRIRNPAYTGDNRCLPCTSVNAVFAVALAGVVAWVGSPLLGAIALAASAAAIGLRGYLIPGTPTLTQQYLPSRAMAYFEHGPEQTVVDSHPESVDVTDGDRDNVLVENGVLVPCDGGADFCLTDAVRRAWTDAIDAIGADVDTALSMSVFVDAEPSDVVVDDSAGGFAVSVDGAHVGRWPSREAFLADAAGAVALADELLGWHGLSSRTRGIALGELRLFLDRCPTCGGEPYFQHRTEETCCRTRTVTTMRCADCDASFVEVVGA</sequence>
<dbReference type="EMBL" id="JBHTAB010000012">
    <property type="protein sequence ID" value="MFC7131125.1"/>
    <property type="molecule type" value="Genomic_DNA"/>
</dbReference>
<accession>A0ABD5XPL7</accession>
<organism evidence="4 5">
    <name type="scientific">Haloferax chudinovii</name>
    <dbReference type="NCBI Taxonomy" id="1109010"/>
    <lineage>
        <taxon>Archaea</taxon>
        <taxon>Methanobacteriati</taxon>
        <taxon>Methanobacteriota</taxon>
        <taxon>Stenosarchaea group</taxon>
        <taxon>Halobacteria</taxon>
        <taxon>Halobacteriales</taxon>
        <taxon>Haloferacaceae</taxon>
        <taxon>Haloferax</taxon>
    </lineage>
</organism>
<evidence type="ECO:0000259" key="2">
    <source>
        <dbReference type="Pfam" id="PF26237"/>
    </source>
</evidence>
<dbReference type="InterPro" id="IPR058775">
    <property type="entry name" value="DUF8054_M"/>
</dbReference>
<gene>
    <name evidence="4" type="ORF">ACFQI8_17285</name>
</gene>
<dbReference type="AlphaFoldDB" id="A0ABD5XPL7"/>
<protein>
    <submittedName>
        <fullName evidence="4">Uncharacterized protein</fullName>
    </submittedName>
</protein>
<evidence type="ECO:0000259" key="3">
    <source>
        <dbReference type="Pfam" id="PF26238"/>
    </source>
</evidence>
<dbReference type="RefSeq" id="WP_390246996.1">
    <property type="nucleotide sequence ID" value="NZ_JBHTAB010000012.1"/>
</dbReference>
<name>A0ABD5XPL7_9EURY</name>
<evidence type="ECO:0000259" key="1">
    <source>
        <dbReference type="Pfam" id="PF26236"/>
    </source>
</evidence>
<dbReference type="InterPro" id="IPR058674">
    <property type="entry name" value="DUF8054_N"/>
</dbReference>
<evidence type="ECO:0000313" key="5">
    <source>
        <dbReference type="Proteomes" id="UP001596460"/>
    </source>
</evidence>
<dbReference type="Pfam" id="PF26238">
    <property type="entry name" value="DUF8054_M"/>
    <property type="match status" value="1"/>
</dbReference>
<keyword evidence="5" id="KW-1185">Reference proteome</keyword>
<comment type="caution">
    <text evidence="4">The sequence shown here is derived from an EMBL/GenBank/DDBJ whole genome shotgun (WGS) entry which is preliminary data.</text>
</comment>
<feature type="domain" description="DUF8054" evidence="3">
    <location>
        <begin position="115"/>
        <end position="231"/>
    </location>
</feature>
<dbReference type="Pfam" id="PF26237">
    <property type="entry name" value="DUF8054_C"/>
    <property type="match status" value="1"/>
</dbReference>
<evidence type="ECO:0000313" key="4">
    <source>
        <dbReference type="EMBL" id="MFC7131125.1"/>
    </source>
</evidence>
<dbReference type="Proteomes" id="UP001596460">
    <property type="component" value="Unassembled WGS sequence"/>
</dbReference>